<dbReference type="RefSeq" id="WP_084136265.1">
    <property type="nucleotide sequence ID" value="NZ_FQXE01000025.1"/>
</dbReference>
<dbReference type="PIRSF" id="PIRSF002786">
    <property type="entry name" value="XcpX"/>
    <property type="match status" value="1"/>
</dbReference>
<evidence type="ECO:0000256" key="5">
    <source>
        <dbReference type="ARBA" id="ARBA00022519"/>
    </source>
</evidence>
<keyword evidence="5 10" id="KW-0997">Cell inner membrane</keyword>
<evidence type="ECO:0000256" key="9">
    <source>
        <dbReference type="ARBA" id="ARBA00023136"/>
    </source>
</evidence>
<dbReference type="InterPro" id="IPR049179">
    <property type="entry name" value="T2SSK_SAM-like_2nd"/>
</dbReference>
<dbReference type="GO" id="GO:0005886">
    <property type="term" value="C:plasma membrane"/>
    <property type="evidence" value="ECO:0007669"/>
    <property type="project" value="UniProtKB-SubCell"/>
</dbReference>
<dbReference type="SUPFAM" id="SSF54523">
    <property type="entry name" value="Pili subunits"/>
    <property type="match status" value="1"/>
</dbReference>
<dbReference type="Proteomes" id="UP000184226">
    <property type="component" value="Unassembled WGS sequence"/>
</dbReference>
<reference evidence="14 15" key="1">
    <citation type="submission" date="2016-11" db="EMBL/GenBank/DDBJ databases">
        <authorList>
            <person name="Jaros S."/>
            <person name="Januszkiewicz K."/>
            <person name="Wedrychowicz H."/>
        </authorList>
    </citation>
    <scope>NUCLEOTIDE SEQUENCE [LARGE SCALE GENOMIC DNA]</scope>
    <source>
        <strain evidence="14 15">CGMCC 1.10190</strain>
    </source>
</reference>
<dbReference type="InterPro" id="IPR005628">
    <property type="entry name" value="GspK"/>
</dbReference>
<comment type="similarity">
    <text evidence="2 10">Belongs to the GSP K family.</text>
</comment>
<dbReference type="AlphaFoldDB" id="A0A1M6BE33"/>
<keyword evidence="7" id="KW-0653">Protein transport</keyword>
<feature type="domain" description="T2SS protein K first SAM-like" evidence="13">
    <location>
        <begin position="118"/>
        <end position="239"/>
    </location>
</feature>
<feature type="domain" description="T2SS protein K second SAM-like" evidence="12">
    <location>
        <begin position="244"/>
        <end position="292"/>
    </location>
</feature>
<keyword evidence="8" id="KW-1133">Transmembrane helix</keyword>
<dbReference type="Pfam" id="PF03934">
    <property type="entry name" value="T2SSK"/>
    <property type="match status" value="1"/>
</dbReference>
<dbReference type="EMBL" id="FQXE01000025">
    <property type="protein sequence ID" value="SHI47010.1"/>
    <property type="molecule type" value="Genomic_DNA"/>
</dbReference>
<evidence type="ECO:0000256" key="3">
    <source>
        <dbReference type="ARBA" id="ARBA00022448"/>
    </source>
</evidence>
<dbReference type="Pfam" id="PF21687">
    <property type="entry name" value="T2SSK_1st"/>
    <property type="match status" value="1"/>
</dbReference>
<gene>
    <name evidence="14" type="ORF">SAMN04488135_12515</name>
</gene>
<comment type="subcellular location">
    <subcellularLocation>
        <location evidence="1 10">Cell inner membrane</location>
    </subcellularLocation>
</comment>
<accession>A0A1M6BE33</accession>
<evidence type="ECO:0000256" key="6">
    <source>
        <dbReference type="ARBA" id="ARBA00022692"/>
    </source>
</evidence>
<keyword evidence="6" id="KW-0812">Transmembrane</keyword>
<protein>
    <recommendedName>
        <fullName evidence="10">Type II secretion system protein K</fullName>
    </recommendedName>
</protein>
<name>A0A1M6BE33_9BURK</name>
<feature type="region of interest" description="Disordered" evidence="11">
    <location>
        <begin position="171"/>
        <end position="204"/>
    </location>
</feature>
<evidence type="ECO:0000256" key="8">
    <source>
        <dbReference type="ARBA" id="ARBA00022989"/>
    </source>
</evidence>
<dbReference type="STRING" id="658167.SAMN04488135_12515"/>
<dbReference type="Gene3D" id="1.10.40.60">
    <property type="entry name" value="EpsJ-like"/>
    <property type="match status" value="1"/>
</dbReference>
<evidence type="ECO:0000259" key="12">
    <source>
        <dbReference type="Pfam" id="PF03934"/>
    </source>
</evidence>
<keyword evidence="9 10" id="KW-0472">Membrane</keyword>
<dbReference type="PANTHER" id="PTHR38831">
    <property type="entry name" value="TYPE II SECRETION SYSTEM PROTEIN K"/>
    <property type="match status" value="1"/>
</dbReference>
<keyword evidence="4 10" id="KW-1003">Cell membrane</keyword>
<dbReference type="GO" id="GO:0009306">
    <property type="term" value="P:protein secretion"/>
    <property type="evidence" value="ECO:0007669"/>
    <property type="project" value="InterPro"/>
</dbReference>
<dbReference type="NCBIfam" id="NF037980">
    <property type="entry name" value="T2SS_GspK"/>
    <property type="match status" value="1"/>
</dbReference>
<evidence type="ECO:0000256" key="4">
    <source>
        <dbReference type="ARBA" id="ARBA00022475"/>
    </source>
</evidence>
<evidence type="ECO:0000256" key="10">
    <source>
        <dbReference type="PIRNR" id="PIRNR002786"/>
    </source>
</evidence>
<evidence type="ECO:0000259" key="13">
    <source>
        <dbReference type="Pfam" id="PF21687"/>
    </source>
</evidence>
<dbReference type="InterPro" id="IPR049031">
    <property type="entry name" value="T2SSK_SAM-like_1st"/>
</dbReference>
<sequence>MMTTMPRADAPETRQHGMAVISALLLVAVITVIAAGIAQRESTFIRMAQSDQTQARARWALQGTLHWAQAVLREDARRSPVTRLDGQWSRPLVDQPLPPAGGRGGDTRYSVQITDEQGKFNLRNLAQNGAIVPAEVEAFARLCALLGIQAGQADRIMQRVVASLSEEGVRGRARQAAGRGDDDESRQAAARAAQRIGLPDGIPATPRAPQIRALDDLLAVPGVTPEVVARLRPYATILPGYTWINANTAPPEVIAAWVPGFSLERAAALLKERDRGVWFVSRGDFYNRLRRPDLSEFDIRIGIESRWFLVSSVVAQQGAIVVQQALLHDDKKSMPRLVWQRTGA</sequence>
<evidence type="ECO:0000256" key="2">
    <source>
        <dbReference type="ARBA" id="ARBA00007246"/>
    </source>
</evidence>
<evidence type="ECO:0000256" key="1">
    <source>
        <dbReference type="ARBA" id="ARBA00004533"/>
    </source>
</evidence>
<evidence type="ECO:0000256" key="7">
    <source>
        <dbReference type="ARBA" id="ARBA00022927"/>
    </source>
</evidence>
<keyword evidence="3 10" id="KW-0813">Transport</keyword>
<organism evidence="14 15">
    <name type="scientific">Pollutimonas bauzanensis</name>
    <dbReference type="NCBI Taxonomy" id="658167"/>
    <lineage>
        <taxon>Bacteria</taxon>
        <taxon>Pseudomonadati</taxon>
        <taxon>Pseudomonadota</taxon>
        <taxon>Betaproteobacteria</taxon>
        <taxon>Burkholderiales</taxon>
        <taxon>Alcaligenaceae</taxon>
        <taxon>Pollutimonas</taxon>
    </lineage>
</organism>
<proteinExistence type="inferred from homology"/>
<dbReference type="PANTHER" id="PTHR38831:SF1">
    <property type="entry name" value="TYPE II SECRETION SYSTEM PROTEIN K-RELATED"/>
    <property type="match status" value="1"/>
</dbReference>
<keyword evidence="15" id="KW-1185">Reference proteome</keyword>
<evidence type="ECO:0000256" key="11">
    <source>
        <dbReference type="SAM" id="MobiDB-lite"/>
    </source>
</evidence>
<dbReference type="OrthoDB" id="5293133at2"/>
<evidence type="ECO:0000313" key="14">
    <source>
        <dbReference type="EMBL" id="SHI47010.1"/>
    </source>
</evidence>
<dbReference type="InterPro" id="IPR038072">
    <property type="entry name" value="GspK_central_sf"/>
</dbReference>
<dbReference type="InterPro" id="IPR045584">
    <property type="entry name" value="Pilin-like"/>
</dbReference>
<evidence type="ECO:0000313" key="15">
    <source>
        <dbReference type="Proteomes" id="UP000184226"/>
    </source>
</evidence>
<dbReference type="SUPFAM" id="SSF158544">
    <property type="entry name" value="GspK insert domain-like"/>
    <property type="match status" value="1"/>
</dbReference>